<dbReference type="Gene3D" id="3.60.21.10">
    <property type="match status" value="1"/>
</dbReference>
<dbReference type="InterPro" id="IPR004843">
    <property type="entry name" value="Calcineurin-like_PHP"/>
</dbReference>
<dbReference type="InterPro" id="IPR052963">
    <property type="entry name" value="Pantetheine_PDE"/>
</dbReference>
<dbReference type="OrthoDB" id="113290at2"/>
<dbReference type="InterPro" id="IPR029052">
    <property type="entry name" value="Metallo-depent_PP-like"/>
</dbReference>
<gene>
    <name evidence="2" type="ORF">KTT_26960</name>
</gene>
<dbReference type="SUPFAM" id="SSF56300">
    <property type="entry name" value="Metallo-dependent phosphatases"/>
    <property type="match status" value="1"/>
</dbReference>
<comment type="caution">
    <text evidence="2">The sequence shown here is derived from an EMBL/GenBank/DDBJ whole genome shotgun (WGS) entry which is preliminary data.</text>
</comment>
<dbReference type="CDD" id="cd00838">
    <property type="entry name" value="MPP_superfamily"/>
    <property type="match status" value="1"/>
</dbReference>
<dbReference type="PANTHER" id="PTHR36492">
    <property type="match status" value="1"/>
</dbReference>
<sequence>MRKLYAISDIHLSYAANREALEALPFYPDDWLILAGDVGETLEQLQFALSVLCPRFAQVLWVPGNHDLWCLDAYEPRGVAKYERLVSLCQQCGVLTPEDSYIHWPEDPTLVLAPLFLLYDYSFRPATVPLEDAVDWAAKAGIVFRDEIVLYPNPYPSRYAWCQERLRITEQRLQAVQAPGLKFILINHFPFQAYPLGFMRHPEISLWSGTCQTEDWHQRFPTRVAIYGHLHMRGTYYRNGVRFEEVSLGYPQDWRAAKGVVGYLREIWPGPQGETPEHAEMTWRF</sequence>
<feature type="domain" description="Calcineurin-like phosphoesterase" evidence="1">
    <location>
        <begin position="3"/>
        <end position="232"/>
    </location>
</feature>
<protein>
    <submittedName>
        <fullName evidence="2">Metallophosphoesterase</fullName>
    </submittedName>
</protein>
<reference evidence="3" key="1">
    <citation type="submission" date="2018-12" db="EMBL/GenBank/DDBJ databases">
        <title>Tengunoibacter tsumagoiensis gen. nov., sp. nov., Dictyobacter kobayashii sp. nov., D. alpinus sp. nov., and D. joshuensis sp. nov. and description of Dictyobacteraceae fam. nov. within the order Ktedonobacterales isolated from Tengu-no-mugimeshi.</title>
        <authorList>
            <person name="Wang C.M."/>
            <person name="Zheng Y."/>
            <person name="Sakai Y."/>
            <person name="Toyoda A."/>
            <person name="Minakuchi Y."/>
            <person name="Abe K."/>
            <person name="Yokota A."/>
            <person name="Yabe S."/>
        </authorList>
    </citation>
    <scope>NUCLEOTIDE SEQUENCE [LARGE SCALE GENOMIC DNA]</scope>
    <source>
        <strain evidence="3">Uno3</strain>
    </source>
</reference>
<evidence type="ECO:0000259" key="1">
    <source>
        <dbReference type="Pfam" id="PF00149"/>
    </source>
</evidence>
<dbReference type="GO" id="GO:0016787">
    <property type="term" value="F:hydrolase activity"/>
    <property type="evidence" value="ECO:0007669"/>
    <property type="project" value="InterPro"/>
</dbReference>
<dbReference type="Pfam" id="PF00149">
    <property type="entry name" value="Metallophos"/>
    <property type="match status" value="1"/>
</dbReference>
<accession>A0A402A117</accession>
<dbReference type="EMBL" id="BIFR01000001">
    <property type="protein sequence ID" value="GCE12837.1"/>
    <property type="molecule type" value="Genomic_DNA"/>
</dbReference>
<evidence type="ECO:0000313" key="3">
    <source>
        <dbReference type="Proteomes" id="UP000287352"/>
    </source>
</evidence>
<organism evidence="2 3">
    <name type="scientific">Tengunoibacter tsumagoiensis</name>
    <dbReference type="NCBI Taxonomy" id="2014871"/>
    <lineage>
        <taxon>Bacteria</taxon>
        <taxon>Bacillati</taxon>
        <taxon>Chloroflexota</taxon>
        <taxon>Ktedonobacteria</taxon>
        <taxon>Ktedonobacterales</taxon>
        <taxon>Dictyobacteraceae</taxon>
        <taxon>Tengunoibacter</taxon>
    </lineage>
</organism>
<dbReference type="AlphaFoldDB" id="A0A402A117"/>
<evidence type="ECO:0000313" key="2">
    <source>
        <dbReference type="EMBL" id="GCE12837.1"/>
    </source>
</evidence>
<name>A0A402A117_9CHLR</name>
<dbReference type="RefSeq" id="WP_126580420.1">
    <property type="nucleotide sequence ID" value="NZ_BIFR01000001.1"/>
</dbReference>
<keyword evidence="3" id="KW-1185">Reference proteome</keyword>
<dbReference type="PANTHER" id="PTHR36492:SF2">
    <property type="entry name" value="[ACYL-CARRIER-PROTEIN] PHOSPHODIESTERASE PPTH"/>
    <property type="match status" value="1"/>
</dbReference>
<dbReference type="Proteomes" id="UP000287352">
    <property type="component" value="Unassembled WGS sequence"/>
</dbReference>
<proteinExistence type="predicted"/>